<dbReference type="GeneID" id="81363038"/>
<dbReference type="OrthoDB" id="9975416at2759"/>
<evidence type="ECO:0000259" key="3">
    <source>
        <dbReference type="PROSITE" id="PS51186"/>
    </source>
</evidence>
<name>A0A9W9EIU7_9EURO</name>
<dbReference type="Proteomes" id="UP001149074">
    <property type="component" value="Unassembled WGS sequence"/>
</dbReference>
<feature type="domain" description="N-acetyltransferase" evidence="3">
    <location>
        <begin position="99"/>
        <end position="255"/>
    </location>
</feature>
<dbReference type="PROSITE" id="PS51186">
    <property type="entry name" value="GNAT"/>
    <property type="match status" value="1"/>
</dbReference>
<evidence type="ECO:0000313" key="5">
    <source>
        <dbReference type="Proteomes" id="UP001149074"/>
    </source>
</evidence>
<dbReference type="PANTHER" id="PTHR43420">
    <property type="entry name" value="ACETYLTRANSFERASE"/>
    <property type="match status" value="1"/>
</dbReference>
<keyword evidence="2" id="KW-0012">Acyltransferase</keyword>
<reference evidence="4" key="2">
    <citation type="journal article" date="2023" name="IMA Fungus">
        <title>Comparative genomic study of the Penicillium genus elucidates a diverse pangenome and 15 lateral gene transfer events.</title>
        <authorList>
            <person name="Petersen C."/>
            <person name="Sorensen T."/>
            <person name="Nielsen M.R."/>
            <person name="Sondergaard T.E."/>
            <person name="Sorensen J.L."/>
            <person name="Fitzpatrick D.A."/>
            <person name="Frisvad J.C."/>
            <person name="Nielsen K.L."/>
        </authorList>
    </citation>
    <scope>NUCLEOTIDE SEQUENCE</scope>
    <source>
        <strain evidence="4">IBT 30761</strain>
    </source>
</reference>
<organism evidence="4 5">
    <name type="scientific">Penicillium argentinense</name>
    <dbReference type="NCBI Taxonomy" id="1131581"/>
    <lineage>
        <taxon>Eukaryota</taxon>
        <taxon>Fungi</taxon>
        <taxon>Dikarya</taxon>
        <taxon>Ascomycota</taxon>
        <taxon>Pezizomycotina</taxon>
        <taxon>Eurotiomycetes</taxon>
        <taxon>Eurotiomycetidae</taxon>
        <taxon>Eurotiales</taxon>
        <taxon>Aspergillaceae</taxon>
        <taxon>Penicillium</taxon>
    </lineage>
</organism>
<keyword evidence="5" id="KW-1185">Reference proteome</keyword>
<dbReference type="CDD" id="cd04301">
    <property type="entry name" value="NAT_SF"/>
    <property type="match status" value="1"/>
</dbReference>
<gene>
    <name evidence="4" type="ORF">N7532_011568</name>
</gene>
<evidence type="ECO:0000313" key="4">
    <source>
        <dbReference type="EMBL" id="KAJ5082525.1"/>
    </source>
</evidence>
<protein>
    <recommendedName>
        <fullName evidence="3">N-acetyltransferase domain-containing protein</fullName>
    </recommendedName>
</protein>
<dbReference type="Pfam" id="PF00583">
    <property type="entry name" value="Acetyltransf_1"/>
    <property type="match status" value="1"/>
</dbReference>
<dbReference type="GO" id="GO:0016747">
    <property type="term" value="F:acyltransferase activity, transferring groups other than amino-acyl groups"/>
    <property type="evidence" value="ECO:0007669"/>
    <property type="project" value="InterPro"/>
</dbReference>
<dbReference type="AlphaFoldDB" id="A0A9W9EIU7"/>
<dbReference type="RefSeq" id="XP_056469047.1">
    <property type="nucleotide sequence ID" value="XM_056624059.1"/>
</dbReference>
<comment type="caution">
    <text evidence="4">The sequence shown here is derived from an EMBL/GenBank/DDBJ whole genome shotgun (WGS) entry which is preliminary data.</text>
</comment>
<dbReference type="InterPro" id="IPR000182">
    <property type="entry name" value="GNAT_dom"/>
</dbReference>
<dbReference type="SUPFAM" id="SSF55729">
    <property type="entry name" value="Acyl-CoA N-acyltransferases (Nat)"/>
    <property type="match status" value="1"/>
</dbReference>
<dbReference type="Gene3D" id="3.40.630.30">
    <property type="match status" value="1"/>
</dbReference>
<proteinExistence type="predicted"/>
<evidence type="ECO:0000256" key="2">
    <source>
        <dbReference type="ARBA" id="ARBA00023315"/>
    </source>
</evidence>
<evidence type="ECO:0000256" key="1">
    <source>
        <dbReference type="ARBA" id="ARBA00022679"/>
    </source>
</evidence>
<reference evidence="4" key="1">
    <citation type="submission" date="2022-11" db="EMBL/GenBank/DDBJ databases">
        <authorList>
            <person name="Petersen C."/>
        </authorList>
    </citation>
    <scope>NUCLEOTIDE SEQUENCE</scope>
    <source>
        <strain evidence="4">IBT 30761</strain>
    </source>
</reference>
<dbReference type="EMBL" id="JAPQKI010000011">
    <property type="protein sequence ID" value="KAJ5082525.1"/>
    <property type="molecule type" value="Genomic_DNA"/>
</dbReference>
<sequence>MAAPHHTSGLIVPVPQSARSQTDLDGIVNRYKDLRLLGLKVDPKAFSSIYEEESKFPYETWRSRVVNPIGRTFVALEPDTREGIKTENSEHLETASIDPPVQQLLEKEWLGIVTLVGPVPFSEQSESATTVHAKLHLAFIKDQTYQIPVSDSEEVDLKGVHAAYLLVGMFVLPKARRRGLAAQLVNTAIEHARCESREKKAYKTGISVQVSPSNIAAQGLYERMGFHLSEKAIVLNSRRGGTEHVVGLEMEIDLRET</sequence>
<dbReference type="InterPro" id="IPR050680">
    <property type="entry name" value="YpeA/RimI_acetyltransf"/>
</dbReference>
<accession>A0A9W9EIU7</accession>
<dbReference type="InterPro" id="IPR016181">
    <property type="entry name" value="Acyl_CoA_acyltransferase"/>
</dbReference>
<keyword evidence="1" id="KW-0808">Transferase</keyword>